<reference evidence="2 3" key="1">
    <citation type="submission" date="2016-05" db="EMBL/GenBank/DDBJ databases">
        <title>Microbial solvent formation.</title>
        <authorList>
            <person name="Poehlein A."/>
            <person name="Montoya Solano J.D."/>
            <person name="Flitsch S."/>
            <person name="Krabben P."/>
            <person name="Duerre P."/>
            <person name="Daniel R."/>
        </authorList>
    </citation>
    <scope>NUCLEOTIDE SEQUENCE [LARGE SCALE GENOMIC DNA]</scope>
    <source>
        <strain evidence="2 3">DSM 2619</strain>
    </source>
</reference>
<dbReference type="OrthoDB" id="9801813at2"/>
<dbReference type="InterPro" id="IPR027417">
    <property type="entry name" value="P-loop_NTPase"/>
</dbReference>
<dbReference type="SUPFAM" id="SSF52540">
    <property type="entry name" value="P-loop containing nucleoside triphosphate hydrolases"/>
    <property type="match status" value="1"/>
</dbReference>
<comment type="caution">
    <text evidence="2">The sequence shown here is derived from an EMBL/GenBank/DDBJ whole genome shotgun (WGS) entry which is preliminary data.</text>
</comment>
<accession>A0A1S8TL38</accession>
<organism evidence="2 3">
    <name type="scientific">Clostridium puniceum</name>
    <dbReference type="NCBI Taxonomy" id="29367"/>
    <lineage>
        <taxon>Bacteria</taxon>
        <taxon>Bacillati</taxon>
        <taxon>Bacillota</taxon>
        <taxon>Clostridia</taxon>
        <taxon>Eubacteriales</taxon>
        <taxon>Clostridiaceae</taxon>
        <taxon>Clostridium</taxon>
    </lineage>
</organism>
<dbReference type="RefSeq" id="WP_158078740.1">
    <property type="nucleotide sequence ID" value="NZ_LZZM01000127.1"/>
</dbReference>
<dbReference type="InterPro" id="IPR051396">
    <property type="entry name" value="Bact_Antivir_Def_Nuclease"/>
</dbReference>
<dbReference type="NCBIfam" id="NF038234">
    <property type="entry name" value="retron_eff_Eco8"/>
    <property type="match status" value="1"/>
</dbReference>
<gene>
    <name evidence="2" type="primary">recF_2</name>
    <name evidence="2" type="ORF">CLPUN_19280</name>
</gene>
<name>A0A1S8TL38_9CLOT</name>
<evidence type="ECO:0000259" key="1">
    <source>
        <dbReference type="Pfam" id="PF13175"/>
    </source>
</evidence>
<protein>
    <submittedName>
        <fullName evidence="2">DNA replication and repair protein RecF</fullName>
    </submittedName>
</protein>
<feature type="domain" description="Endonuclease GajA/Old nuclease/RecF-like AAA" evidence="1">
    <location>
        <begin position="1"/>
        <end position="318"/>
    </location>
</feature>
<proteinExistence type="predicted"/>
<dbReference type="InterPro" id="IPR041685">
    <property type="entry name" value="AAA_GajA/Old/RecF-like"/>
</dbReference>
<evidence type="ECO:0000313" key="3">
    <source>
        <dbReference type="Proteomes" id="UP000190890"/>
    </source>
</evidence>
<keyword evidence="3" id="KW-1185">Reference proteome</keyword>
<evidence type="ECO:0000313" key="2">
    <source>
        <dbReference type="EMBL" id="OOM78319.1"/>
    </source>
</evidence>
<dbReference type="Gene3D" id="3.40.50.300">
    <property type="entry name" value="P-loop containing nucleotide triphosphate hydrolases"/>
    <property type="match status" value="1"/>
</dbReference>
<dbReference type="AlphaFoldDB" id="A0A1S8TL38"/>
<sequence>MSIKKIKIKNFKSIKFIEIELNTLNCIIGKNGSGKSNILKALKYFYDNLTRDNSSKNIFDKENQYAEYTEITVDYDFSSILKIIRDREMIDEKLNPYFEKILSLFNYKNSHEYVETKEHIITATLTQYKKNNNRVWNLTDETRSLLKSIFPIYHIDSRHINLTDWNNLWDIIGDICKVKVEEQEEFESSMEENLQNKVVEALSYIQDEFNNNDINLQTFTNRQKLVHMFQFQLKGREFRHHENDLDYFSDGTNSYNYLRLLINLIKTITPLKFKNSLLIVDEPEIGLHPKFIDSLIESFTSITEPTRIIFTTHSSRMVKDMISSGANSVMYHTILKNRHTIITKLNESKDNRQANIITETEACCYFAKCILFYEGYTENELFNNKNLKSIFPLLKEIELYSFNGNNVGVKTIHPSNKNLEIPFLVLLDMDKIIAFDKKENIFSIKRDKFLNPLSVKEIEKKEKLLYGKKRIQTLNVRQQIIGYCNDVRFRFNDYGLPYDNYFYELRGLIKNYCKQYDIYPVSTTIEGVLINEGNIDIVFEWMCRRIDNKIVNINQKADYIKKLECFFNLEESLKYKVAALRLLHKGKSDNLLKYANSNKEKITGESQAKSKLDANSKFKKAYNDMNWYQVKKTSGWVSEFMNYFFNNYINNKKMTKEEEIETFKEHFKELYDIIKTIENKSKY</sequence>
<dbReference type="PANTHER" id="PTHR43581">
    <property type="entry name" value="ATP/GTP PHOSPHATASE"/>
    <property type="match status" value="1"/>
</dbReference>
<dbReference type="Proteomes" id="UP000190890">
    <property type="component" value="Unassembled WGS sequence"/>
</dbReference>
<dbReference type="Pfam" id="PF13175">
    <property type="entry name" value="AAA_15"/>
    <property type="match status" value="1"/>
</dbReference>
<dbReference type="STRING" id="29367.CLPUN_19280"/>
<dbReference type="EMBL" id="LZZM01000127">
    <property type="protein sequence ID" value="OOM78319.1"/>
    <property type="molecule type" value="Genomic_DNA"/>
</dbReference>
<dbReference type="PANTHER" id="PTHR43581:SF4">
    <property type="entry name" value="ATP_GTP PHOSPHATASE"/>
    <property type="match status" value="1"/>
</dbReference>